<dbReference type="GO" id="GO:0005524">
    <property type="term" value="F:ATP binding"/>
    <property type="evidence" value="ECO:0007669"/>
    <property type="project" value="UniProtKB-UniRule"/>
</dbReference>
<reference evidence="12" key="1">
    <citation type="submission" date="2021-11" db="EMBL/GenBank/DDBJ databases">
        <authorList>
            <consortium name="Genoscope - CEA"/>
            <person name="William W."/>
        </authorList>
    </citation>
    <scope>NUCLEOTIDE SEQUENCE</scope>
</reference>
<dbReference type="Pfam" id="PF00580">
    <property type="entry name" value="UvrD-helicase"/>
    <property type="match status" value="1"/>
</dbReference>
<dbReference type="InterPro" id="IPR014016">
    <property type="entry name" value="UvrD-like_ATP-bd"/>
</dbReference>
<evidence type="ECO:0000256" key="9">
    <source>
        <dbReference type="PROSITE-ProRule" id="PRU00560"/>
    </source>
</evidence>
<dbReference type="EMBL" id="CAKKNE010000004">
    <property type="protein sequence ID" value="CAH0372973.1"/>
    <property type="molecule type" value="Genomic_DNA"/>
</dbReference>
<evidence type="ECO:0000256" key="1">
    <source>
        <dbReference type="ARBA" id="ARBA00022741"/>
    </source>
</evidence>
<dbReference type="InterPro" id="IPR000212">
    <property type="entry name" value="DNA_helicase_UvrD/REP"/>
</dbReference>
<dbReference type="InterPro" id="IPR003593">
    <property type="entry name" value="AAA+_ATPase"/>
</dbReference>
<comment type="caution">
    <text evidence="12">The sequence shown here is derived from an EMBL/GenBank/DDBJ whole genome shotgun (WGS) entry which is preliminary data.</text>
</comment>
<evidence type="ECO:0000256" key="3">
    <source>
        <dbReference type="ARBA" id="ARBA00022806"/>
    </source>
</evidence>
<dbReference type="OrthoDB" id="206040at2759"/>
<sequence length="964" mass="105682">MQAPNRPQRRRRRIVESDDSEEEVTYEVAPTVAPPAQKKSRAAKPRPPQRPAKRPCAEARPVLRENARLTQPSQKQPRRRGAAPTPRPPTPEWDVEPEDEDELRREREAEAAAAFEASQAKARTATSGSTGGTTRAPPRSGSTGGTTRAPPAPPPVPCQLTADQRAVAAWRPPAWAADRRGKLVRVVAHAGTGKTTTLAALAANLAASARPGVHIRRRDPRTAKPKEGEQPWLKLSYWTFNRSAAADAAQRFGGRTTRYGVDARSINSALLAFVQKGERDAGRDRLECPTRLPQTMEALATILDALGLGDIAEDRISSQKLKGDREAKQKAADTLRRSLARSAWRTVENFCNSADDDVKEKHVPRDVVRADDAFRSKHAPPSGSLRPYCSRWAKELYKRAADPDDATIACTQNVMQKVALKRLRQHPDEKLGWGWGGGPPPHVLLLDEAQDLDECMLAVVDIQRKRGPTAVVLVGDPAQALYGFRGASADALRDTARFGEADTEFALARSFRFGPSIAREANRLLATKRRYDRTFSYTPVVGLGPKGSSEKDSVVKSWGESGLPTPPYAYICRSNRGAVDAAAKVCGLAPEKGDDATFDPFAEDAAIAFAGDKGQQLLANQLRTLEDVADLRAGRPPESRAVRKWSSFPELERAVQDEDSGDGKGSLVERNVRDAFELCRRWGPQAGKLAAALRRAAQRGATEEGRQRAVVFTTSHKAKGLEWDTVVVHDDFAPFVDDLGDPVSFVHAEEINAWHVAVTRARRTLYIPPKLDALRAWCEQQDAAPGAPATPRPRGGLSLAALMGGGGMMSGTVSQSQRSVRRAGPDGYRRARLSPRAAADGVRRARRGRPRLEDARRRKTEQLKADRLARERREAQSKRDEAVRARQNQRFARKQAARDHDSRLVASLAERSKTALKRCQAAEKKVRACARAAKLAAGDARHIEGLVRDARRRAPPPAVTSRCK</sequence>
<keyword evidence="2 9" id="KW-0378">Hydrolase</keyword>
<keyword evidence="1 9" id="KW-0547">Nucleotide-binding</keyword>
<proteinExistence type="predicted"/>
<evidence type="ECO:0000256" key="5">
    <source>
        <dbReference type="ARBA" id="ARBA00023235"/>
    </source>
</evidence>
<evidence type="ECO:0000313" key="13">
    <source>
        <dbReference type="Proteomes" id="UP000789595"/>
    </source>
</evidence>
<dbReference type="EC" id="5.6.2.4" evidence="7"/>
<feature type="region of interest" description="Disordered" evidence="10">
    <location>
        <begin position="1"/>
        <end position="155"/>
    </location>
</feature>
<evidence type="ECO:0000313" key="12">
    <source>
        <dbReference type="EMBL" id="CAH0372973.1"/>
    </source>
</evidence>
<gene>
    <name evidence="12" type="ORF">PECAL_4P01350</name>
</gene>
<evidence type="ECO:0000256" key="4">
    <source>
        <dbReference type="ARBA" id="ARBA00022840"/>
    </source>
</evidence>
<dbReference type="GO" id="GO:0043138">
    <property type="term" value="F:3'-5' DNA helicase activity"/>
    <property type="evidence" value="ECO:0007669"/>
    <property type="project" value="UniProtKB-EC"/>
</dbReference>
<dbReference type="SMART" id="SM00382">
    <property type="entry name" value="AAA"/>
    <property type="match status" value="1"/>
</dbReference>
<protein>
    <recommendedName>
        <fullName evidence="7">DNA 3'-5' helicase</fullName>
        <ecNumber evidence="7">5.6.2.4</ecNumber>
    </recommendedName>
</protein>
<keyword evidence="5" id="KW-0413">Isomerase</keyword>
<dbReference type="PROSITE" id="PS51198">
    <property type="entry name" value="UVRD_HELICASE_ATP_BIND"/>
    <property type="match status" value="1"/>
</dbReference>
<dbReference type="PANTHER" id="PTHR11070:SF30">
    <property type="entry name" value="F-BOX DNA HELICASE 1"/>
    <property type="match status" value="1"/>
</dbReference>
<keyword evidence="3 9" id="KW-0347">Helicase</keyword>
<evidence type="ECO:0000259" key="11">
    <source>
        <dbReference type="PROSITE" id="PS51198"/>
    </source>
</evidence>
<feature type="domain" description="UvrD-like helicase ATP-binding" evidence="11">
    <location>
        <begin position="167"/>
        <end position="514"/>
    </location>
</feature>
<dbReference type="GO" id="GO:0005634">
    <property type="term" value="C:nucleus"/>
    <property type="evidence" value="ECO:0007669"/>
    <property type="project" value="TreeGrafter"/>
</dbReference>
<dbReference type="GO" id="GO:0031297">
    <property type="term" value="P:replication fork processing"/>
    <property type="evidence" value="ECO:0007669"/>
    <property type="project" value="TreeGrafter"/>
</dbReference>
<name>A0A8J2SHW9_9STRA</name>
<dbReference type="PANTHER" id="PTHR11070">
    <property type="entry name" value="UVRD / RECB / PCRA DNA HELICASE FAMILY MEMBER"/>
    <property type="match status" value="1"/>
</dbReference>
<evidence type="ECO:0000256" key="6">
    <source>
        <dbReference type="ARBA" id="ARBA00034617"/>
    </source>
</evidence>
<keyword evidence="13" id="KW-1185">Reference proteome</keyword>
<dbReference type="Gene3D" id="3.40.50.300">
    <property type="entry name" value="P-loop containing nucleotide triphosphate hydrolases"/>
    <property type="match status" value="2"/>
</dbReference>
<keyword evidence="4 9" id="KW-0067">ATP-binding</keyword>
<dbReference type="Proteomes" id="UP000789595">
    <property type="component" value="Unassembled WGS sequence"/>
</dbReference>
<dbReference type="AlphaFoldDB" id="A0A8J2SHW9"/>
<feature type="region of interest" description="Disordered" evidence="10">
    <location>
        <begin position="808"/>
        <end position="903"/>
    </location>
</feature>
<evidence type="ECO:0000256" key="10">
    <source>
        <dbReference type="SAM" id="MobiDB-lite"/>
    </source>
</evidence>
<dbReference type="GO" id="GO:0000724">
    <property type="term" value="P:double-strand break repair via homologous recombination"/>
    <property type="evidence" value="ECO:0007669"/>
    <property type="project" value="TreeGrafter"/>
</dbReference>
<accession>A0A8J2SHW9</accession>
<dbReference type="InterPro" id="IPR027417">
    <property type="entry name" value="P-loop_NTPase"/>
</dbReference>
<evidence type="ECO:0000256" key="8">
    <source>
        <dbReference type="ARBA" id="ARBA00048988"/>
    </source>
</evidence>
<feature type="compositionally biased region" description="Basic and acidic residues" evidence="10">
    <location>
        <begin position="850"/>
        <end position="884"/>
    </location>
</feature>
<dbReference type="GO" id="GO:0016787">
    <property type="term" value="F:hydrolase activity"/>
    <property type="evidence" value="ECO:0007669"/>
    <property type="project" value="UniProtKB-UniRule"/>
</dbReference>
<evidence type="ECO:0000256" key="2">
    <source>
        <dbReference type="ARBA" id="ARBA00022801"/>
    </source>
</evidence>
<dbReference type="SUPFAM" id="SSF52540">
    <property type="entry name" value="P-loop containing nucleoside triphosphate hydrolases"/>
    <property type="match status" value="1"/>
</dbReference>
<comment type="catalytic activity">
    <reaction evidence="6">
        <text>Couples ATP hydrolysis with the unwinding of duplex DNA by translocating in the 3'-5' direction.</text>
        <dbReference type="EC" id="5.6.2.4"/>
    </reaction>
</comment>
<evidence type="ECO:0000256" key="7">
    <source>
        <dbReference type="ARBA" id="ARBA00034808"/>
    </source>
</evidence>
<feature type="binding site" evidence="9">
    <location>
        <begin position="188"/>
        <end position="195"/>
    </location>
    <ligand>
        <name>ATP</name>
        <dbReference type="ChEBI" id="CHEBI:30616"/>
    </ligand>
</feature>
<organism evidence="12 13">
    <name type="scientific">Pelagomonas calceolata</name>
    <dbReference type="NCBI Taxonomy" id="35677"/>
    <lineage>
        <taxon>Eukaryota</taxon>
        <taxon>Sar</taxon>
        <taxon>Stramenopiles</taxon>
        <taxon>Ochrophyta</taxon>
        <taxon>Pelagophyceae</taxon>
        <taxon>Pelagomonadales</taxon>
        <taxon>Pelagomonadaceae</taxon>
        <taxon>Pelagomonas</taxon>
    </lineage>
</organism>
<feature type="compositionally biased region" description="Basic and acidic residues" evidence="10">
    <location>
        <begin position="55"/>
        <end position="67"/>
    </location>
</feature>
<comment type="catalytic activity">
    <reaction evidence="8">
        <text>ATP + H2O = ADP + phosphate + H(+)</text>
        <dbReference type="Rhea" id="RHEA:13065"/>
        <dbReference type="ChEBI" id="CHEBI:15377"/>
        <dbReference type="ChEBI" id="CHEBI:15378"/>
        <dbReference type="ChEBI" id="CHEBI:30616"/>
        <dbReference type="ChEBI" id="CHEBI:43474"/>
        <dbReference type="ChEBI" id="CHEBI:456216"/>
        <dbReference type="EC" id="5.6.2.4"/>
    </reaction>
</comment>
<dbReference type="InterPro" id="IPR014017">
    <property type="entry name" value="DNA_helicase_UvrD-like_C"/>
</dbReference>
<dbReference type="GO" id="GO:0003677">
    <property type="term" value="F:DNA binding"/>
    <property type="evidence" value="ECO:0007669"/>
    <property type="project" value="InterPro"/>
</dbReference>
<dbReference type="Pfam" id="PF13361">
    <property type="entry name" value="UvrD_C"/>
    <property type="match status" value="1"/>
</dbReference>
<feature type="compositionally biased region" description="Low complexity" evidence="10">
    <location>
        <begin position="111"/>
        <end position="149"/>
    </location>
</feature>